<gene>
    <name evidence="1" type="ORF">RPERSI_LOCUS9569</name>
</gene>
<proteinExistence type="predicted"/>
<comment type="caution">
    <text evidence="1">The sequence shown here is derived from an EMBL/GenBank/DDBJ whole genome shotgun (WGS) entry which is preliminary data.</text>
</comment>
<protein>
    <submittedName>
        <fullName evidence="1">28068_t:CDS:1</fullName>
    </submittedName>
</protein>
<evidence type="ECO:0000313" key="1">
    <source>
        <dbReference type="EMBL" id="CAG8691399.1"/>
    </source>
</evidence>
<dbReference type="EMBL" id="CAJVQC010018187">
    <property type="protein sequence ID" value="CAG8691399.1"/>
    <property type="molecule type" value="Genomic_DNA"/>
</dbReference>
<feature type="non-terminal residue" evidence="1">
    <location>
        <position position="1"/>
    </location>
</feature>
<name>A0ACA9P4B1_9GLOM</name>
<evidence type="ECO:0000313" key="2">
    <source>
        <dbReference type="Proteomes" id="UP000789920"/>
    </source>
</evidence>
<accession>A0ACA9P4B1</accession>
<sequence>ICEPSISETVNTSIYVAPRSKIKELSLVRDQLIAKFGKKFALNAIENKHIIYNVNWKLDPSVEDSFLGSSPILIVLSCPQRPDNEKNDKLGRPPSPLLSQDLSQNNYVLTN</sequence>
<organism evidence="1 2">
    <name type="scientific">Racocetra persica</name>
    <dbReference type="NCBI Taxonomy" id="160502"/>
    <lineage>
        <taxon>Eukaryota</taxon>
        <taxon>Fungi</taxon>
        <taxon>Fungi incertae sedis</taxon>
        <taxon>Mucoromycota</taxon>
        <taxon>Glomeromycotina</taxon>
        <taxon>Glomeromycetes</taxon>
        <taxon>Diversisporales</taxon>
        <taxon>Gigasporaceae</taxon>
        <taxon>Racocetra</taxon>
    </lineage>
</organism>
<dbReference type="Proteomes" id="UP000789920">
    <property type="component" value="Unassembled WGS sequence"/>
</dbReference>
<reference evidence="1" key="1">
    <citation type="submission" date="2021-06" db="EMBL/GenBank/DDBJ databases">
        <authorList>
            <person name="Kallberg Y."/>
            <person name="Tangrot J."/>
            <person name="Rosling A."/>
        </authorList>
    </citation>
    <scope>NUCLEOTIDE SEQUENCE</scope>
    <source>
        <strain evidence="1">MA461A</strain>
    </source>
</reference>
<keyword evidence="2" id="KW-1185">Reference proteome</keyword>